<dbReference type="RefSeq" id="WP_138932755.1">
    <property type="nucleotide sequence ID" value="NZ_SWMU01000005.1"/>
</dbReference>
<dbReference type="NCBIfam" id="TIGR04183">
    <property type="entry name" value="Por_Secre_tail"/>
    <property type="match status" value="1"/>
</dbReference>
<dbReference type="InterPro" id="IPR011889">
    <property type="entry name" value="Liste_lipo_26"/>
</dbReference>
<protein>
    <submittedName>
        <fullName evidence="4">BspA family leucine-rich repeat surface protein</fullName>
    </submittedName>
</protein>
<organism evidence="4 5">
    <name type="scientific">Mesohalobacter halotolerans</name>
    <dbReference type="NCBI Taxonomy" id="1883405"/>
    <lineage>
        <taxon>Bacteria</taxon>
        <taxon>Pseudomonadati</taxon>
        <taxon>Bacteroidota</taxon>
        <taxon>Flavobacteriia</taxon>
        <taxon>Flavobacteriales</taxon>
        <taxon>Flavobacteriaceae</taxon>
        <taxon>Mesohalobacter</taxon>
    </lineage>
</organism>
<name>A0A4U5TNL1_9FLAO</name>
<dbReference type="OrthoDB" id="9813840at2"/>
<dbReference type="NCBIfam" id="TIGR02167">
    <property type="entry name" value="Liste_lipo_26"/>
    <property type="match status" value="6"/>
</dbReference>
<evidence type="ECO:0000313" key="5">
    <source>
        <dbReference type="Proteomes" id="UP000306552"/>
    </source>
</evidence>
<dbReference type="InterPro" id="IPR026444">
    <property type="entry name" value="Secre_tail"/>
</dbReference>
<dbReference type="InterPro" id="IPR005046">
    <property type="entry name" value="DUF285"/>
</dbReference>
<dbReference type="EMBL" id="SWMU01000005">
    <property type="protein sequence ID" value="TKS55570.1"/>
    <property type="molecule type" value="Genomic_DNA"/>
</dbReference>
<feature type="signal peptide" evidence="2">
    <location>
        <begin position="1"/>
        <end position="20"/>
    </location>
</feature>
<gene>
    <name evidence="4" type="ORF">FCN74_11515</name>
</gene>
<evidence type="ECO:0000259" key="3">
    <source>
        <dbReference type="Pfam" id="PF18962"/>
    </source>
</evidence>
<feature type="domain" description="Secretion system C-terminal sorting" evidence="3">
    <location>
        <begin position="613"/>
        <end position="680"/>
    </location>
</feature>
<proteinExistence type="predicted"/>
<evidence type="ECO:0000313" key="4">
    <source>
        <dbReference type="EMBL" id="TKS55570.1"/>
    </source>
</evidence>
<accession>A0A4U5TNL1</accession>
<dbReference type="InterPro" id="IPR014755">
    <property type="entry name" value="Cu-Rt/internalin_Ig-like"/>
</dbReference>
<sequence length="682" mass="75148">MKNNLILFLFFIVFTTFSEAQDFITTWQTINGQTSISFGVETTGTVSYTWETLPPAAPASGSGTFQGPVVTISGLPANVDFRLEIEPQNFKRFLIGGGNPAPFSFLFLEINQWGDVAWSSMEDAFGGVFLVSASDIPDLSNVTSMKNMFANSQSLNSPFNLNFWDILNVTNLSGMFFNCDNFNQALSQWDTSNVTDMSSMFEEARSFNQNIGTWDTSNVTDMSKMFKEASSFDNNIGNWNTANVTNMSEMFNGGLNSGFEYQFNKNISAWNTANVTDMSAMFKGATLFNQNIGFWDTSNVTDMSEMFNTATSFNQNIGNWDTSSVTDMSQMFFNNPSSLNEEPLSFNNGGSPLIENWDTTNVVNFSNMFFKAENFNYDLGSWSLAQAQDLTGMLDQSGLDCNQYSSTLMGWSNNSSTPDNLILGASLLKYTSDALPSINNLLFNKGWGISGHDIVSTIPEFNIDTIYCEGEPSPNFPSVSNDGINGSWSPAFDPNQTTTYTFTPNPNECALSTTLTVTVLDGIDTPTGNSQQTVSSGSTISDLVVIPSTVIWYATLQDALDNVNALASNFILEDGETYYAVNDNGQCRSQPFAVTVTITLSVESKDFKNLNYYPNPVGSTLHISNNLPLKQVLIYNISGQLLIKKSFNDTEINLDLNTLPQSTYIAKIKTDGQSTQFKIIKQ</sequence>
<evidence type="ECO:0000256" key="2">
    <source>
        <dbReference type="SAM" id="SignalP"/>
    </source>
</evidence>
<keyword evidence="1 2" id="KW-0732">Signal</keyword>
<dbReference type="Pfam" id="PF03382">
    <property type="entry name" value="DUF285"/>
    <property type="match status" value="3"/>
</dbReference>
<evidence type="ECO:0000256" key="1">
    <source>
        <dbReference type="ARBA" id="ARBA00022729"/>
    </source>
</evidence>
<dbReference type="Pfam" id="PF18962">
    <property type="entry name" value="Por_Secre_tail"/>
    <property type="match status" value="1"/>
</dbReference>
<feature type="chain" id="PRO_5020825833" evidence="2">
    <location>
        <begin position="21"/>
        <end position="682"/>
    </location>
</feature>
<dbReference type="AlphaFoldDB" id="A0A4U5TNL1"/>
<comment type="caution">
    <text evidence="4">The sequence shown here is derived from an EMBL/GenBank/DDBJ whole genome shotgun (WGS) entry which is preliminary data.</text>
</comment>
<dbReference type="Gene3D" id="2.60.40.1220">
    <property type="match status" value="1"/>
</dbReference>
<reference evidence="4 5" key="1">
    <citation type="submission" date="2019-04" db="EMBL/GenBank/DDBJ databases">
        <title>Psychroflexus halotolerans sp. nov., isolated from a marine solar saltern.</title>
        <authorList>
            <person name="Feng X."/>
        </authorList>
    </citation>
    <scope>NUCLEOTIDE SEQUENCE [LARGE SCALE GENOMIC DNA]</scope>
    <source>
        <strain evidence="4 5">WDS2C27</strain>
    </source>
</reference>
<dbReference type="Proteomes" id="UP000306552">
    <property type="component" value="Unassembled WGS sequence"/>
</dbReference>
<keyword evidence="5" id="KW-1185">Reference proteome</keyword>